<dbReference type="OrthoDB" id="10458726at2759"/>
<dbReference type="Proteomes" id="UP000054776">
    <property type="component" value="Unassembled WGS sequence"/>
</dbReference>
<comment type="caution">
    <text evidence="1">The sequence shown here is derived from an EMBL/GenBank/DDBJ whole genome shotgun (WGS) entry which is preliminary data.</text>
</comment>
<evidence type="ECO:0000313" key="2">
    <source>
        <dbReference type="Proteomes" id="UP000054776"/>
    </source>
</evidence>
<organism evidence="1 2">
    <name type="scientific">Trichinella spiralis</name>
    <name type="common">Trichina worm</name>
    <dbReference type="NCBI Taxonomy" id="6334"/>
    <lineage>
        <taxon>Eukaryota</taxon>
        <taxon>Metazoa</taxon>
        <taxon>Ecdysozoa</taxon>
        <taxon>Nematoda</taxon>
        <taxon>Enoplea</taxon>
        <taxon>Dorylaimia</taxon>
        <taxon>Trichinellida</taxon>
        <taxon>Trichinellidae</taxon>
        <taxon>Trichinella</taxon>
    </lineage>
</organism>
<dbReference type="InParanoid" id="A0A0V1BP49"/>
<gene>
    <name evidence="1" type="ORF">T01_11748</name>
</gene>
<dbReference type="EMBL" id="JYDH01000023">
    <property type="protein sequence ID" value="KRY38657.1"/>
    <property type="molecule type" value="Genomic_DNA"/>
</dbReference>
<keyword evidence="2" id="KW-1185">Reference proteome</keyword>
<dbReference type="AlphaFoldDB" id="A0A0V1BP49"/>
<name>A0A0V1BP49_TRISP</name>
<proteinExistence type="predicted"/>
<accession>A0A0V1BP49</accession>
<protein>
    <submittedName>
        <fullName evidence="1">Uncharacterized protein</fullName>
    </submittedName>
</protein>
<sequence>MWSCTEHALRDHSVAHLTVVLQSQLQMTSVSIGEHSNNRWSGMGTPPEVLAKSSNVETWFEHVELYFRAAGITPERRAAIVQYHADAEVRGVMKAMQIQDTDNYDSLKSALFKAFRVHTVQIPSRCLHQNQNY</sequence>
<evidence type="ECO:0000313" key="1">
    <source>
        <dbReference type="EMBL" id="KRY38657.1"/>
    </source>
</evidence>
<reference evidence="1 2" key="1">
    <citation type="submission" date="2015-01" db="EMBL/GenBank/DDBJ databases">
        <title>Evolution of Trichinella species and genotypes.</title>
        <authorList>
            <person name="Korhonen P.K."/>
            <person name="Edoardo P."/>
            <person name="Giuseppe L.R."/>
            <person name="Gasser R.B."/>
        </authorList>
    </citation>
    <scope>NUCLEOTIDE SEQUENCE [LARGE SCALE GENOMIC DNA]</scope>
    <source>
        <strain evidence="1">ISS3</strain>
    </source>
</reference>